<dbReference type="InterPro" id="IPR003201">
    <property type="entry name" value="Transposase_Tn5"/>
</dbReference>
<dbReference type="Gene3D" id="1.10.740.10">
    <property type="entry name" value="Transferase Inhibitor Protein From Tn5, Chain"/>
    <property type="match status" value="1"/>
</dbReference>
<reference evidence="2 3" key="1">
    <citation type="submission" date="2017-06" db="EMBL/GenBank/DDBJ databases">
        <title>Complete genome sequence of Paenibacillus donghaensis KCTC 13049T isolated from East Sea sediment, South Korea.</title>
        <authorList>
            <person name="Jung B.K."/>
            <person name="Hong S.-J."/>
            <person name="Shin J.-H."/>
        </authorList>
    </citation>
    <scope>NUCLEOTIDE SEQUENCE [LARGE SCALE GENOMIC DNA]</scope>
    <source>
        <strain evidence="2 3">KCTC 13049</strain>
    </source>
</reference>
<name>A0A2Z2KL05_9BACL</name>
<dbReference type="AlphaFoldDB" id="A0A2Z2KL05"/>
<sequence length="97" mass="10952">MYSIIAIEILSLTYLARETPDASCALFFKQEEWQVLHRIANRTTVVPDVSPTIHEAVACLAKLGGFLGRKSDGEPGVKVIWKGLRELRIVFENWHSI</sequence>
<dbReference type="RefSeq" id="WP_087918052.1">
    <property type="nucleotide sequence ID" value="NZ_CP021780.1"/>
</dbReference>
<dbReference type="PANTHER" id="PTHR37319:SF1">
    <property type="entry name" value="TRANSPOSASE TN5 DIMERISATION DOMAIN-CONTAINING PROTEIN"/>
    <property type="match status" value="1"/>
</dbReference>
<dbReference type="EMBL" id="CP021780">
    <property type="protein sequence ID" value="ASA24070.1"/>
    <property type="molecule type" value="Genomic_DNA"/>
</dbReference>
<dbReference type="InterPro" id="IPR047768">
    <property type="entry name" value="Tn5p-like"/>
</dbReference>
<accession>A0A2Z2KL05</accession>
<dbReference type="InterPro" id="IPR014737">
    <property type="entry name" value="Transposase_Tn5-like_C"/>
</dbReference>
<protein>
    <recommendedName>
        <fullName evidence="1">Transposase Tn5 dimerisation domain-containing protein</fullName>
    </recommendedName>
</protein>
<organism evidence="2 3">
    <name type="scientific">Paenibacillus donghaensis</name>
    <dbReference type="NCBI Taxonomy" id="414771"/>
    <lineage>
        <taxon>Bacteria</taxon>
        <taxon>Bacillati</taxon>
        <taxon>Bacillota</taxon>
        <taxon>Bacilli</taxon>
        <taxon>Bacillales</taxon>
        <taxon>Paenibacillaceae</taxon>
        <taxon>Paenibacillus</taxon>
    </lineage>
</organism>
<dbReference type="KEGG" id="pdh:B9T62_26790"/>
<feature type="domain" description="Transposase Tn5 dimerisation" evidence="1">
    <location>
        <begin position="4"/>
        <end position="92"/>
    </location>
</feature>
<keyword evidence="3" id="KW-1185">Reference proteome</keyword>
<dbReference type="SUPFAM" id="SSF53098">
    <property type="entry name" value="Ribonuclease H-like"/>
    <property type="match status" value="1"/>
</dbReference>
<evidence type="ECO:0000313" key="3">
    <source>
        <dbReference type="Proteomes" id="UP000249890"/>
    </source>
</evidence>
<dbReference type="Proteomes" id="UP000249890">
    <property type="component" value="Chromosome"/>
</dbReference>
<dbReference type="OrthoDB" id="139608at2"/>
<gene>
    <name evidence="2" type="ORF">B9T62_26790</name>
</gene>
<dbReference type="InterPro" id="IPR012337">
    <property type="entry name" value="RNaseH-like_sf"/>
</dbReference>
<dbReference type="Pfam" id="PF02281">
    <property type="entry name" value="Dimer_Tnp_Tn5"/>
    <property type="match status" value="1"/>
</dbReference>
<evidence type="ECO:0000259" key="1">
    <source>
        <dbReference type="Pfam" id="PF02281"/>
    </source>
</evidence>
<proteinExistence type="predicted"/>
<evidence type="ECO:0000313" key="2">
    <source>
        <dbReference type="EMBL" id="ASA24070.1"/>
    </source>
</evidence>
<dbReference type="PANTHER" id="PTHR37319">
    <property type="entry name" value="TRANSPOSASE"/>
    <property type="match status" value="1"/>
</dbReference>